<dbReference type="InterPro" id="IPR005804">
    <property type="entry name" value="FA_desaturase_dom"/>
</dbReference>
<dbReference type="GO" id="GO:0006633">
    <property type="term" value="P:fatty acid biosynthetic process"/>
    <property type="evidence" value="ECO:0007669"/>
    <property type="project" value="UniProtKB-KW"/>
</dbReference>
<feature type="transmembrane region" description="Helical" evidence="11">
    <location>
        <begin position="27"/>
        <end position="51"/>
    </location>
</feature>
<evidence type="ECO:0000256" key="1">
    <source>
        <dbReference type="ARBA" id="ARBA00004141"/>
    </source>
</evidence>
<evidence type="ECO:0000256" key="10">
    <source>
        <dbReference type="ARBA" id="ARBA00023160"/>
    </source>
</evidence>
<evidence type="ECO:0000256" key="6">
    <source>
        <dbReference type="ARBA" id="ARBA00023002"/>
    </source>
</evidence>
<dbReference type="PRINTS" id="PR00075">
    <property type="entry name" value="FACDDSATRASE"/>
</dbReference>
<dbReference type="GO" id="GO:0016717">
    <property type="term" value="F:oxidoreductase activity, acting on paired donors, with oxidation of a pair of donors resulting in the reduction of molecular oxygen to two molecules of water"/>
    <property type="evidence" value="ECO:0007669"/>
    <property type="project" value="InterPro"/>
</dbReference>
<evidence type="ECO:0000256" key="4">
    <source>
        <dbReference type="ARBA" id="ARBA00022832"/>
    </source>
</evidence>
<dbReference type="PANTHER" id="PTHR11351">
    <property type="entry name" value="ACYL-COA DESATURASE"/>
    <property type="match status" value="1"/>
</dbReference>
<evidence type="ECO:0000256" key="7">
    <source>
        <dbReference type="ARBA" id="ARBA00023004"/>
    </source>
</evidence>
<evidence type="ECO:0000259" key="12">
    <source>
        <dbReference type="Pfam" id="PF00487"/>
    </source>
</evidence>
<dbReference type="PANTHER" id="PTHR11351:SF31">
    <property type="entry name" value="DESATURASE 1, ISOFORM A-RELATED"/>
    <property type="match status" value="1"/>
</dbReference>
<dbReference type="GO" id="GO:0016020">
    <property type="term" value="C:membrane"/>
    <property type="evidence" value="ECO:0007669"/>
    <property type="project" value="UniProtKB-SubCell"/>
</dbReference>
<keyword evidence="7" id="KW-0408">Iron</keyword>
<keyword evidence="5 11" id="KW-1133">Transmembrane helix</keyword>
<keyword evidence="6" id="KW-0560">Oxidoreductase</keyword>
<organism evidence="13">
    <name type="scientific">freshwater metagenome</name>
    <dbReference type="NCBI Taxonomy" id="449393"/>
    <lineage>
        <taxon>unclassified sequences</taxon>
        <taxon>metagenomes</taxon>
        <taxon>ecological metagenomes</taxon>
    </lineage>
</organism>
<dbReference type="Pfam" id="PF00487">
    <property type="entry name" value="FA_desaturase"/>
    <property type="match status" value="1"/>
</dbReference>
<keyword evidence="4" id="KW-0276">Fatty acid metabolism</keyword>
<evidence type="ECO:0000313" key="13">
    <source>
        <dbReference type="EMBL" id="CAB5021378.1"/>
    </source>
</evidence>
<keyword evidence="3 11" id="KW-0812">Transmembrane</keyword>
<evidence type="ECO:0000256" key="8">
    <source>
        <dbReference type="ARBA" id="ARBA00023098"/>
    </source>
</evidence>
<dbReference type="InterPro" id="IPR015876">
    <property type="entry name" value="Acyl-CoA_DS"/>
</dbReference>
<feature type="domain" description="Fatty acid desaturase" evidence="12">
    <location>
        <begin position="45"/>
        <end position="238"/>
    </location>
</feature>
<comment type="subcellular location">
    <subcellularLocation>
        <location evidence="1">Membrane</location>
        <topology evidence="1">Multi-pass membrane protein</topology>
    </subcellularLocation>
</comment>
<gene>
    <name evidence="13" type="ORF">UFOPK4071_01249</name>
</gene>
<proteinExistence type="predicted"/>
<evidence type="ECO:0000256" key="3">
    <source>
        <dbReference type="ARBA" id="ARBA00022692"/>
    </source>
</evidence>
<dbReference type="AlphaFoldDB" id="A0A6J7QUH9"/>
<evidence type="ECO:0000256" key="11">
    <source>
        <dbReference type="SAM" id="Phobius"/>
    </source>
</evidence>
<evidence type="ECO:0000256" key="5">
    <source>
        <dbReference type="ARBA" id="ARBA00022989"/>
    </source>
</evidence>
<reference evidence="13" key="1">
    <citation type="submission" date="2020-05" db="EMBL/GenBank/DDBJ databases">
        <authorList>
            <person name="Chiriac C."/>
            <person name="Salcher M."/>
            <person name="Ghai R."/>
            <person name="Kavagutti S V."/>
        </authorList>
    </citation>
    <scope>NUCLEOTIDE SEQUENCE</scope>
</reference>
<evidence type="ECO:0000256" key="2">
    <source>
        <dbReference type="ARBA" id="ARBA00022516"/>
    </source>
</evidence>
<accession>A0A6J7QUH9</accession>
<evidence type="ECO:0000256" key="9">
    <source>
        <dbReference type="ARBA" id="ARBA00023136"/>
    </source>
</evidence>
<name>A0A6J7QUH9_9ZZZZ</name>
<sequence>MHRYPKPTHLVRTPDERVNWPQSIPFLLLHFLPITLIFTGISTTAVVLFLVTYFGRMFFVTAGYHRYFSHKSYKLARVPQFIMAFGAESSAQKGVLWWAAHHRNHHQFSDTERDVHSPRKGFWWSHVGWILADKFKAYDADRIRDFGKYPELVFIDKRDWIAPWTLGITCFLIGGWSGLVLGFFTSTVLLWHSTFLVNSLAHVYGRRRYETEDTSRNSMLVALLTGGEGWHNNHHHYQASARQGFFWWEIDTTYYILKLLSLVGIVKDLRQPPDRVKYSGRIGDEVLESH</sequence>
<keyword evidence="2" id="KW-0444">Lipid biosynthesis</keyword>
<dbReference type="EMBL" id="CAFBPF010000182">
    <property type="protein sequence ID" value="CAB5021378.1"/>
    <property type="molecule type" value="Genomic_DNA"/>
</dbReference>
<keyword evidence="10" id="KW-0275">Fatty acid biosynthesis</keyword>
<keyword evidence="8" id="KW-0443">Lipid metabolism</keyword>
<dbReference type="CDD" id="cd03505">
    <property type="entry name" value="Delta9-FADS-like"/>
    <property type="match status" value="1"/>
</dbReference>
<keyword evidence="9 11" id="KW-0472">Membrane</keyword>
<feature type="transmembrane region" description="Helical" evidence="11">
    <location>
        <begin position="164"/>
        <end position="191"/>
    </location>
</feature>
<protein>
    <submittedName>
        <fullName evidence="13">Unannotated protein</fullName>
    </submittedName>
</protein>